<dbReference type="Proteomes" id="UP000034893">
    <property type="component" value="Unassembled WGS sequence"/>
</dbReference>
<name>A0A0G0LB39_9BACT</name>
<comment type="caution">
    <text evidence="1">The sequence shown here is derived from an EMBL/GenBank/DDBJ whole genome shotgun (WGS) entry which is preliminary data.</text>
</comment>
<evidence type="ECO:0000313" key="1">
    <source>
        <dbReference type="EMBL" id="KKQ89243.1"/>
    </source>
</evidence>
<dbReference type="EMBL" id="LBVP01000019">
    <property type="protein sequence ID" value="KKQ89243.1"/>
    <property type="molecule type" value="Genomic_DNA"/>
</dbReference>
<gene>
    <name evidence="1" type="ORF">UT12_C0019G0012</name>
</gene>
<accession>A0A0G0LB39</accession>
<sequence>MLDIIVQDKIDYWVHAHCTDDLEETLLWGWKGLDDYSDTELRQMIDEQFDLEQVKENLKCSRERHDWERKQWEESEKELERYERES</sequence>
<organism evidence="1 2">
    <name type="scientific">Candidatus Curtissbacteria bacterium GW2011_GWC2_38_9</name>
    <dbReference type="NCBI Taxonomy" id="1618414"/>
    <lineage>
        <taxon>Bacteria</taxon>
        <taxon>Candidatus Curtissiibacteriota</taxon>
    </lineage>
</organism>
<protein>
    <submittedName>
        <fullName evidence="1">Uncharacterized protein</fullName>
    </submittedName>
</protein>
<proteinExistence type="predicted"/>
<dbReference type="AlphaFoldDB" id="A0A0G0LB39"/>
<evidence type="ECO:0000313" key="2">
    <source>
        <dbReference type="Proteomes" id="UP000034893"/>
    </source>
</evidence>
<reference evidence="1 2" key="1">
    <citation type="journal article" date="2015" name="Nature">
        <title>rRNA introns, odd ribosomes, and small enigmatic genomes across a large radiation of phyla.</title>
        <authorList>
            <person name="Brown C.T."/>
            <person name="Hug L.A."/>
            <person name="Thomas B.C."/>
            <person name="Sharon I."/>
            <person name="Castelle C.J."/>
            <person name="Singh A."/>
            <person name="Wilkins M.J."/>
            <person name="Williams K.H."/>
            <person name="Banfield J.F."/>
        </authorList>
    </citation>
    <scope>NUCLEOTIDE SEQUENCE [LARGE SCALE GENOMIC DNA]</scope>
</reference>